<name>A0A6M3J336_9ZZZZ</name>
<reference evidence="1" key="1">
    <citation type="submission" date="2020-03" db="EMBL/GenBank/DDBJ databases">
        <title>The deep terrestrial virosphere.</title>
        <authorList>
            <person name="Holmfeldt K."/>
            <person name="Nilsson E."/>
            <person name="Simone D."/>
            <person name="Lopez-Fernandez M."/>
            <person name="Wu X."/>
            <person name="de Brujin I."/>
            <person name="Lundin D."/>
            <person name="Andersson A."/>
            <person name="Bertilsson S."/>
            <person name="Dopson M."/>
        </authorList>
    </citation>
    <scope>NUCLEOTIDE SEQUENCE</scope>
    <source>
        <strain evidence="2">MM415A00502</strain>
        <strain evidence="1">MM415B00571</strain>
    </source>
</reference>
<evidence type="ECO:0000313" key="1">
    <source>
        <dbReference type="EMBL" id="QJA63908.1"/>
    </source>
</evidence>
<accession>A0A6M3J336</accession>
<dbReference type="AlphaFoldDB" id="A0A6M3J336"/>
<gene>
    <name evidence="2" type="ORF">MM415A00502_0043</name>
    <name evidence="1" type="ORF">MM415B00571_0054</name>
</gene>
<organism evidence="1">
    <name type="scientific">viral metagenome</name>
    <dbReference type="NCBI Taxonomy" id="1070528"/>
    <lineage>
        <taxon>unclassified sequences</taxon>
        <taxon>metagenomes</taxon>
        <taxon>organismal metagenomes</taxon>
    </lineage>
</organism>
<dbReference type="EMBL" id="MT142467">
    <property type="protein sequence ID" value="QJA81719.1"/>
    <property type="molecule type" value="Genomic_DNA"/>
</dbReference>
<evidence type="ECO:0000313" key="2">
    <source>
        <dbReference type="EMBL" id="QJA81719.1"/>
    </source>
</evidence>
<protein>
    <submittedName>
        <fullName evidence="1">Uncharacterized protein</fullName>
    </submittedName>
</protein>
<sequence length="84" mass="9804">MEIELRPKDKKYCAICHISEAYGECRLSRYSDKCPFLTVLKCNNWCTLFDKKIPYTKSVRSYASGVGYMHISEIIRLDECLEKA</sequence>
<dbReference type="EMBL" id="MT141508">
    <property type="protein sequence ID" value="QJA63908.1"/>
    <property type="molecule type" value="Genomic_DNA"/>
</dbReference>
<proteinExistence type="predicted"/>